<comment type="caution">
    <text evidence="1">The sequence shown here is derived from an EMBL/GenBank/DDBJ whole genome shotgun (WGS) entry which is preliminary data.</text>
</comment>
<organism evidence="1 2">
    <name type="scientific">Drosophila navojoa</name>
    <name type="common">Fruit fly</name>
    <dbReference type="NCBI Taxonomy" id="7232"/>
    <lineage>
        <taxon>Eukaryota</taxon>
        <taxon>Metazoa</taxon>
        <taxon>Ecdysozoa</taxon>
        <taxon>Arthropoda</taxon>
        <taxon>Hexapoda</taxon>
        <taxon>Insecta</taxon>
        <taxon>Pterygota</taxon>
        <taxon>Neoptera</taxon>
        <taxon>Endopterygota</taxon>
        <taxon>Diptera</taxon>
        <taxon>Brachycera</taxon>
        <taxon>Muscomorpha</taxon>
        <taxon>Ephydroidea</taxon>
        <taxon>Drosophilidae</taxon>
        <taxon>Drosophila</taxon>
    </lineage>
</organism>
<dbReference type="EMBL" id="LSRL02000333">
    <property type="protein sequence ID" value="TDG41553.1"/>
    <property type="molecule type" value="Genomic_DNA"/>
</dbReference>
<sequence>MPEIPVVLYDEGVDIYPLFNIEITVEHEDPAEPVAPNGPGVPNEPVVITLYDGGMPYEVFAQMMDDVENRTDENTAVIYVALHFML</sequence>
<dbReference type="AlphaFoldDB" id="A0A484AYQ0"/>
<accession>A0A484AYQ0</accession>
<protein>
    <submittedName>
        <fullName evidence="1">Uncharacterized protein</fullName>
    </submittedName>
</protein>
<gene>
    <name evidence="1" type="ORF">AWZ03_012017</name>
</gene>
<proteinExistence type="predicted"/>
<reference evidence="1 2" key="1">
    <citation type="journal article" date="2019" name="J. Hered.">
        <title>An Improved Genome Assembly for Drosophila navojoa, the Basal Species in the mojavensis Cluster.</title>
        <authorList>
            <person name="Vanderlinde T."/>
            <person name="Dupim E.G."/>
            <person name="Nazario-Yepiz N.O."/>
            <person name="Carvalho A.B."/>
        </authorList>
    </citation>
    <scope>NUCLEOTIDE SEQUENCE [LARGE SCALE GENOMIC DNA]</scope>
    <source>
        <strain evidence="1">Navoj_Jal97</strain>
        <tissue evidence="1">Whole organism</tissue>
    </source>
</reference>
<dbReference type="Proteomes" id="UP000295192">
    <property type="component" value="Unassembled WGS sequence"/>
</dbReference>
<name>A0A484AYQ0_DRONA</name>
<evidence type="ECO:0000313" key="1">
    <source>
        <dbReference type="EMBL" id="TDG41553.1"/>
    </source>
</evidence>
<keyword evidence="2" id="KW-1185">Reference proteome</keyword>
<evidence type="ECO:0000313" key="2">
    <source>
        <dbReference type="Proteomes" id="UP000295192"/>
    </source>
</evidence>